<gene>
    <name evidence="8" type="ORF">BOO69_17390</name>
</gene>
<comment type="similarity">
    <text evidence="1 5">Belongs to the FlgD family.</text>
</comment>
<evidence type="ECO:0000313" key="8">
    <source>
        <dbReference type="EMBL" id="APE44983.1"/>
    </source>
</evidence>
<evidence type="ECO:0000256" key="6">
    <source>
        <dbReference type="SAM" id="MobiDB-lite"/>
    </source>
</evidence>
<dbReference type="RefSeq" id="WP_071973330.1">
    <property type="nucleotide sequence ID" value="NZ_CP018076.1"/>
</dbReference>
<evidence type="ECO:0000256" key="3">
    <source>
        <dbReference type="ARBA" id="ARBA00022795"/>
    </source>
</evidence>
<sequence>MISPTASAFAPGTQSPAPGTRGSVLSSDFETFLKMLTAQARFQDPLEPLDSSQYAAQLAQFSMVEQQVLSNDLLQALSGQLSAGGMAQMSGWIGMEALSTAPVYFDGSPITITPNPAAISDEVFLVVYDDTGTEVQRSALPISAEPFEWAGVADDGSPFANGLYTLEIESRADGEVVLTDPVETYNRITEARVQDGQTILILEGGAAVLASAVSGLRDPDAT</sequence>
<protein>
    <recommendedName>
        <fullName evidence="2 5">Basal-body rod modification protein FlgD</fullName>
    </recommendedName>
</protein>
<feature type="domain" description="FlgD/Vpr Ig-like" evidence="7">
    <location>
        <begin position="105"/>
        <end position="172"/>
    </location>
</feature>
<dbReference type="InterPro" id="IPR025965">
    <property type="entry name" value="FlgD/Vpr_Ig-like"/>
</dbReference>
<dbReference type="Pfam" id="PF03963">
    <property type="entry name" value="FlgD"/>
    <property type="match status" value="1"/>
</dbReference>
<dbReference type="AlphaFoldDB" id="A0A1J0WKY1"/>
<evidence type="ECO:0000256" key="4">
    <source>
        <dbReference type="ARBA" id="ARBA00024746"/>
    </source>
</evidence>
<dbReference type="NCBIfam" id="NF009453">
    <property type="entry name" value="PRK12813.1"/>
    <property type="match status" value="1"/>
</dbReference>
<dbReference type="OrthoDB" id="9785233at2"/>
<comment type="function">
    <text evidence="4 5">Required for flagellar hook formation. May act as a scaffolding protein.</text>
</comment>
<dbReference type="GO" id="GO:0044781">
    <property type="term" value="P:bacterial-type flagellum organization"/>
    <property type="evidence" value="ECO:0007669"/>
    <property type="project" value="UniProtKB-UniRule"/>
</dbReference>
<reference evidence="8 9" key="1">
    <citation type="submission" date="2016-11" db="EMBL/GenBank/DDBJ databases">
        <title>Complete genome sequence of Sulfitobacter sp. AM1-D1, a toxic bacteria associated with marine dinoflagellate Alexandrium minutum in East China Sea.</title>
        <authorList>
            <person name="Yang Q."/>
            <person name="Zhang X."/>
            <person name="Tian X."/>
        </authorList>
    </citation>
    <scope>NUCLEOTIDE SEQUENCE [LARGE SCALE GENOMIC DNA]</scope>
    <source>
        <strain evidence="8 9">AM1-D1</strain>
    </source>
</reference>
<keyword evidence="9" id="KW-1185">Reference proteome</keyword>
<dbReference type="EMBL" id="CP018076">
    <property type="protein sequence ID" value="APE44983.1"/>
    <property type="molecule type" value="Genomic_DNA"/>
</dbReference>
<name>A0A1J0WKY1_9RHOB</name>
<evidence type="ECO:0000256" key="5">
    <source>
        <dbReference type="RuleBase" id="RU362076"/>
    </source>
</evidence>
<accession>A0A1J0WKY1</accession>
<dbReference type="Pfam" id="PF13860">
    <property type="entry name" value="FlgD_ig"/>
    <property type="match status" value="1"/>
</dbReference>
<dbReference type="Gene3D" id="2.60.40.4070">
    <property type="match status" value="1"/>
</dbReference>
<dbReference type="InterPro" id="IPR005648">
    <property type="entry name" value="FlgD"/>
</dbReference>
<dbReference type="KEGG" id="suam:BOO69_17390"/>
<dbReference type="STRING" id="1917485.BOO69_17390"/>
<dbReference type="Proteomes" id="UP000181897">
    <property type="component" value="Chromosome"/>
</dbReference>
<feature type="region of interest" description="Disordered" evidence="6">
    <location>
        <begin position="1"/>
        <end position="21"/>
    </location>
</feature>
<keyword evidence="3 5" id="KW-1005">Bacterial flagellum biogenesis</keyword>
<evidence type="ECO:0000259" key="7">
    <source>
        <dbReference type="Pfam" id="PF13860"/>
    </source>
</evidence>
<evidence type="ECO:0000313" key="9">
    <source>
        <dbReference type="Proteomes" id="UP000181897"/>
    </source>
</evidence>
<evidence type="ECO:0000256" key="2">
    <source>
        <dbReference type="ARBA" id="ARBA00016013"/>
    </source>
</evidence>
<organism evidence="8 9">
    <name type="scientific">Sulfitobacter alexandrii</name>
    <dbReference type="NCBI Taxonomy" id="1917485"/>
    <lineage>
        <taxon>Bacteria</taxon>
        <taxon>Pseudomonadati</taxon>
        <taxon>Pseudomonadota</taxon>
        <taxon>Alphaproteobacteria</taxon>
        <taxon>Rhodobacterales</taxon>
        <taxon>Roseobacteraceae</taxon>
        <taxon>Sulfitobacter</taxon>
    </lineage>
</organism>
<evidence type="ECO:0000256" key="1">
    <source>
        <dbReference type="ARBA" id="ARBA00010577"/>
    </source>
</evidence>
<proteinExistence type="inferred from homology"/>